<dbReference type="Pfam" id="PF18897">
    <property type="entry name" value="Gp3-like"/>
    <property type="match status" value="1"/>
</dbReference>
<proteinExistence type="predicted"/>
<feature type="compositionally biased region" description="Basic and acidic residues" evidence="1">
    <location>
        <begin position="1"/>
        <end position="11"/>
    </location>
</feature>
<dbReference type="EMBL" id="CP163431">
    <property type="protein sequence ID" value="XDQ04633.1"/>
    <property type="molecule type" value="Genomic_DNA"/>
</dbReference>
<organism evidence="2">
    <name type="scientific">Streptomyces sp. R08</name>
    <dbReference type="NCBI Taxonomy" id="3238624"/>
    <lineage>
        <taxon>Bacteria</taxon>
        <taxon>Bacillati</taxon>
        <taxon>Actinomycetota</taxon>
        <taxon>Actinomycetes</taxon>
        <taxon>Kitasatosporales</taxon>
        <taxon>Streptomycetaceae</taxon>
        <taxon>Streptomyces</taxon>
    </lineage>
</organism>
<sequence length="232" mass="25587">MLRIFETDPAAKPKQRAGNDTVGRFRTGRQVNNRPETLSTFRITTNEAETADAVSKLFGGTPGEWETSGEDFNEVITEADKVLVVIDGAKALKADMRLYGRAGMIHHCDGVESLLDEDRGKPCGCPASYEDRKAFAKSGRGPQPYTFLTFRLADDYGLGLFRFQSTSWKLAEVVGQYADDLAKIDGEALAELSLELVEYTTKTGRDVSYRKPALKVLKPWSAAIADDADTDY</sequence>
<dbReference type="InterPro" id="IPR043991">
    <property type="entry name" value="Gp3-like"/>
</dbReference>
<feature type="region of interest" description="Disordered" evidence="1">
    <location>
        <begin position="1"/>
        <end position="21"/>
    </location>
</feature>
<evidence type="ECO:0000313" key="2">
    <source>
        <dbReference type="EMBL" id="XDQ04633.1"/>
    </source>
</evidence>
<protein>
    <submittedName>
        <fullName evidence="2">Uncharacterized protein</fullName>
    </submittedName>
</protein>
<evidence type="ECO:0000256" key="1">
    <source>
        <dbReference type="SAM" id="MobiDB-lite"/>
    </source>
</evidence>
<dbReference type="AlphaFoldDB" id="A0AB39MEP8"/>
<reference evidence="2" key="1">
    <citation type="submission" date="2024-07" db="EMBL/GenBank/DDBJ databases">
        <authorList>
            <person name="Yu S.T."/>
        </authorList>
    </citation>
    <scope>NUCLEOTIDE SEQUENCE</scope>
    <source>
        <strain evidence="2">R08</strain>
    </source>
</reference>
<dbReference type="RefSeq" id="WP_369190145.1">
    <property type="nucleotide sequence ID" value="NZ_CP163431.1"/>
</dbReference>
<accession>A0AB39MEP8</accession>
<gene>
    <name evidence="2" type="ORF">AB5J58_32705</name>
</gene>
<name>A0AB39MEP8_9ACTN</name>